<name>A0A7U4DNM7_DESPD</name>
<organism evidence="1 2">
    <name type="scientific">Desulfobulbus propionicus (strain ATCC 33891 / DSM 2032 / VKM B-1956 / 1pr3)</name>
    <dbReference type="NCBI Taxonomy" id="577650"/>
    <lineage>
        <taxon>Bacteria</taxon>
        <taxon>Pseudomonadati</taxon>
        <taxon>Thermodesulfobacteriota</taxon>
        <taxon>Desulfobulbia</taxon>
        <taxon>Desulfobulbales</taxon>
        <taxon>Desulfobulbaceae</taxon>
        <taxon>Desulfobulbus</taxon>
    </lineage>
</organism>
<accession>A0A7U4DNM7</accession>
<dbReference type="AlphaFoldDB" id="A0A7U4DNM7"/>
<sequence length="168" mass="17783">MEAIMTISSSEAQLELTLLNAKTNGFDEHDAFTSFVNAGLPMEIILRLKELWGATKVLGGKVIRIGKIIVIEIIKFINENPNLATGVAVGAAVGSLISLVPYLGPLLAPLSTAIGALLGGLAGARLDRTNKNAQGIVGVAQDVIVVARKFFELLASIFMALKEKLNDE</sequence>
<protein>
    <submittedName>
        <fullName evidence="1">Uncharacterized protein</fullName>
    </submittedName>
</protein>
<proteinExistence type="predicted"/>
<keyword evidence="2" id="KW-1185">Reference proteome</keyword>
<gene>
    <name evidence="1" type="ordered locus">Despr_1025</name>
</gene>
<evidence type="ECO:0000313" key="2">
    <source>
        <dbReference type="Proteomes" id="UP000006365"/>
    </source>
</evidence>
<dbReference type="EMBL" id="CP002364">
    <property type="protein sequence ID" value="ADW17197.1"/>
    <property type="molecule type" value="Genomic_DNA"/>
</dbReference>
<dbReference type="KEGG" id="dpr:Despr_1025"/>
<evidence type="ECO:0000313" key="1">
    <source>
        <dbReference type="EMBL" id="ADW17197.1"/>
    </source>
</evidence>
<reference evidence="1 2" key="1">
    <citation type="journal article" date="2011" name="Stand. Genomic Sci.">
        <title>Complete genome sequence of Desulfobulbus propionicus type strain (1pr3).</title>
        <authorList>
            <person name="Pagani I."/>
            <person name="Lapidus A."/>
            <person name="Nolan M."/>
            <person name="Lucas S."/>
            <person name="Hammon N."/>
            <person name="Deshpande S."/>
            <person name="Cheng J.F."/>
            <person name="Chertkov O."/>
            <person name="Davenport K."/>
            <person name="Tapia R."/>
            <person name="Han C."/>
            <person name="Goodwin L."/>
            <person name="Pitluck S."/>
            <person name="Liolios K."/>
            <person name="Mavromatis K."/>
            <person name="Ivanova N."/>
            <person name="Mikhailova N."/>
            <person name="Pati A."/>
            <person name="Chen A."/>
            <person name="Palaniappan K."/>
            <person name="Land M."/>
            <person name="Hauser L."/>
            <person name="Chang Y.J."/>
            <person name="Jeffries C.D."/>
            <person name="Detter J.C."/>
            <person name="Brambilla E."/>
            <person name="Kannan K.P."/>
            <person name="Djao O.D."/>
            <person name="Rohde M."/>
            <person name="Pukall R."/>
            <person name="Spring S."/>
            <person name="Goker M."/>
            <person name="Sikorski J."/>
            <person name="Woyke T."/>
            <person name="Bristow J."/>
            <person name="Eisen J.A."/>
            <person name="Markowitz V."/>
            <person name="Hugenholtz P."/>
            <person name="Kyrpides N.C."/>
            <person name="Klenk H.P."/>
        </authorList>
    </citation>
    <scope>NUCLEOTIDE SEQUENCE [LARGE SCALE GENOMIC DNA]</scope>
    <source>
        <strain evidence="2">ATCC 33891 / DSM 2032 / 1pr3</strain>
    </source>
</reference>
<dbReference type="Proteomes" id="UP000006365">
    <property type="component" value="Chromosome"/>
</dbReference>